<name>A0ABY9JGU1_9ACTN</name>
<dbReference type="Proteomes" id="UP001224433">
    <property type="component" value="Chromosome"/>
</dbReference>
<evidence type="ECO:0008006" key="3">
    <source>
        <dbReference type="Google" id="ProtNLM"/>
    </source>
</evidence>
<organism evidence="1 2">
    <name type="scientific">Streptomyces glycanivorans</name>
    <dbReference type="NCBI Taxonomy" id="3033808"/>
    <lineage>
        <taxon>Bacteria</taxon>
        <taxon>Bacillati</taxon>
        <taxon>Actinomycetota</taxon>
        <taxon>Actinomycetes</taxon>
        <taxon>Kitasatosporales</taxon>
        <taxon>Streptomycetaceae</taxon>
        <taxon>Streptomyces</taxon>
    </lineage>
</organism>
<dbReference type="RefSeq" id="WP_147960659.1">
    <property type="nucleotide sequence ID" value="NZ_CP120983.1"/>
</dbReference>
<proteinExistence type="predicted"/>
<dbReference type="EMBL" id="CP120983">
    <property type="protein sequence ID" value="WLQ65236.1"/>
    <property type="molecule type" value="Genomic_DNA"/>
</dbReference>
<gene>
    <name evidence="1" type="ORF">P8A20_17285</name>
</gene>
<keyword evidence="2" id="KW-1185">Reference proteome</keyword>
<evidence type="ECO:0000313" key="2">
    <source>
        <dbReference type="Proteomes" id="UP001224433"/>
    </source>
</evidence>
<sequence>MTARVPVYDTGMLIALADRRAKAVRLHAGLQGAPHRALVLGPVLAQVWRPTPATVHALAGVMKDCTVPQARSSVPAMRPTTVGQTTCIVCATGPDTTEWQRIGSALGTADLPPKKRPDAVDALVALTAARHGSAVVFTSDPADLDAYLKALDAQDVHVVQI</sequence>
<evidence type="ECO:0000313" key="1">
    <source>
        <dbReference type="EMBL" id="WLQ65236.1"/>
    </source>
</evidence>
<reference evidence="1 2" key="1">
    <citation type="submission" date="2023-03" db="EMBL/GenBank/DDBJ databases">
        <title>Isolation and description of six Streptomyces strains from soil environments, able to metabolize different microbial glucans.</title>
        <authorList>
            <person name="Widen T."/>
            <person name="Larsbrink J."/>
        </authorList>
    </citation>
    <scope>NUCLEOTIDE SEQUENCE [LARGE SCALE GENOMIC DNA]</scope>
    <source>
        <strain evidence="1 2">Alt3</strain>
    </source>
</reference>
<protein>
    <recommendedName>
        <fullName evidence="3">PIN domain-containing protein</fullName>
    </recommendedName>
</protein>
<accession>A0ABY9JGU1</accession>